<gene>
    <name evidence="4" type="ORF">TRSC58_00104</name>
</gene>
<feature type="signal peptide" evidence="3">
    <location>
        <begin position="1"/>
        <end position="18"/>
    </location>
</feature>
<feature type="chain" id="PRO_5001601481" description="Nuclear transmembrane protein" evidence="3">
    <location>
        <begin position="19"/>
        <end position="299"/>
    </location>
</feature>
<protein>
    <recommendedName>
        <fullName evidence="6">Nuclear transmembrane protein</fullName>
    </recommendedName>
</protein>
<reference evidence="4 5" key="1">
    <citation type="submission" date="2013-07" db="EMBL/GenBank/DDBJ databases">
        <authorList>
            <person name="Stoco P.H."/>
            <person name="Wagner G."/>
            <person name="Gerber A."/>
            <person name="Zaha A."/>
            <person name="Thompson C."/>
            <person name="Bartholomeu D.C."/>
            <person name="Luckemeyer D.D."/>
            <person name="Bahia D."/>
            <person name="Loreto E."/>
            <person name="Prestes E.B."/>
            <person name="Lima F.M."/>
            <person name="Rodrigues-Luiz G."/>
            <person name="Vallejo G.A."/>
            <person name="Filho J.F."/>
            <person name="Monteiro K.M."/>
            <person name="Tyler K.M."/>
            <person name="de Almeida L.G."/>
            <person name="Ortiz M.F."/>
            <person name="Siervo M.A."/>
            <person name="de Moraes M.H."/>
            <person name="Cunha O.L."/>
            <person name="Mendonca-Neto R."/>
            <person name="Silva R."/>
            <person name="Teixeira S.M."/>
            <person name="Murta S.M."/>
            <person name="Sincero T.C."/>
            <person name="Mendes T.A."/>
            <person name="Urmenyi T.P."/>
            <person name="Silva V.G."/>
            <person name="da Rocha W.D."/>
            <person name="Andersson B."/>
            <person name="Romanha A.J."/>
            <person name="Steindel M."/>
            <person name="de Vasconcelos A.T."/>
            <person name="Grisard E.C."/>
        </authorList>
    </citation>
    <scope>NUCLEOTIDE SEQUENCE [LARGE SCALE GENOMIC DNA]</scope>
    <source>
        <strain evidence="4 5">SC58</strain>
    </source>
</reference>
<dbReference type="AlphaFoldDB" id="A0A061JB57"/>
<feature type="region of interest" description="Disordered" evidence="1">
    <location>
        <begin position="55"/>
        <end position="111"/>
    </location>
</feature>
<name>A0A061JB57_TRYRA</name>
<evidence type="ECO:0000313" key="4">
    <source>
        <dbReference type="EMBL" id="ESL12134.1"/>
    </source>
</evidence>
<sequence>MQLKVVECLLFLVWNVAAAKCALISAVLVAPLWAFVVGPLLGRIRTSARWGSEATVGTTTAAATTTKAARRSSSPPRKSSTRSPPRRGKKSASTGKERTSNGERHETDASSVDAAAATAAAVLRQSTPPSNSITHEALVSLFRSPEFVRWYTCHRDSLLERVQVRCAQQLWESLAVTMVLLMGMLLLPFFTFKNDGATLWFLLRRRVDSNGAVVMNNGWWNFLVSTATVHGEPLLLLVAAATLFTTAFMPVDAKTTASTALAAFFVLLAEAAMVEHMALGAGFLMLLGVMAWRVSCSIG</sequence>
<feature type="transmembrane region" description="Helical" evidence="2">
    <location>
        <begin position="170"/>
        <end position="192"/>
    </location>
</feature>
<dbReference type="EMBL" id="AUPL01000104">
    <property type="protein sequence ID" value="ESL12134.1"/>
    <property type="molecule type" value="Genomic_DNA"/>
</dbReference>
<keyword evidence="2" id="KW-0472">Membrane</keyword>
<keyword evidence="3" id="KW-0732">Signal</keyword>
<evidence type="ECO:0000313" key="5">
    <source>
        <dbReference type="Proteomes" id="UP000031737"/>
    </source>
</evidence>
<feature type="compositionally biased region" description="Basic and acidic residues" evidence="1">
    <location>
        <begin position="95"/>
        <end position="108"/>
    </location>
</feature>
<keyword evidence="2" id="KW-0812">Transmembrane</keyword>
<feature type="transmembrane region" description="Helical" evidence="2">
    <location>
        <begin position="12"/>
        <end position="41"/>
    </location>
</feature>
<feature type="transmembrane region" description="Helical" evidence="2">
    <location>
        <begin position="234"/>
        <end position="251"/>
    </location>
</feature>
<evidence type="ECO:0000256" key="1">
    <source>
        <dbReference type="SAM" id="MobiDB-lite"/>
    </source>
</evidence>
<keyword evidence="2" id="KW-1133">Transmembrane helix</keyword>
<evidence type="ECO:0000256" key="2">
    <source>
        <dbReference type="SAM" id="Phobius"/>
    </source>
</evidence>
<keyword evidence="5" id="KW-1185">Reference proteome</keyword>
<comment type="caution">
    <text evidence="4">The sequence shown here is derived from an EMBL/GenBank/DDBJ whole genome shotgun (WGS) entry which is preliminary data.</text>
</comment>
<organism evidence="4 5">
    <name type="scientific">Trypanosoma rangeli SC58</name>
    <dbReference type="NCBI Taxonomy" id="429131"/>
    <lineage>
        <taxon>Eukaryota</taxon>
        <taxon>Discoba</taxon>
        <taxon>Euglenozoa</taxon>
        <taxon>Kinetoplastea</taxon>
        <taxon>Metakinetoplastina</taxon>
        <taxon>Trypanosomatida</taxon>
        <taxon>Trypanosomatidae</taxon>
        <taxon>Trypanosoma</taxon>
        <taxon>Herpetosoma</taxon>
    </lineage>
</organism>
<accession>A0A061JB57</accession>
<feature type="compositionally biased region" description="Low complexity" evidence="1">
    <location>
        <begin position="55"/>
        <end position="83"/>
    </location>
</feature>
<dbReference type="Proteomes" id="UP000031737">
    <property type="component" value="Unassembled WGS sequence"/>
</dbReference>
<proteinExistence type="predicted"/>
<feature type="transmembrane region" description="Helical" evidence="2">
    <location>
        <begin position="263"/>
        <end position="292"/>
    </location>
</feature>
<dbReference type="VEuPathDB" id="TriTrypDB:TRSC58_00104"/>
<evidence type="ECO:0000256" key="3">
    <source>
        <dbReference type="SAM" id="SignalP"/>
    </source>
</evidence>
<dbReference type="OrthoDB" id="251802at2759"/>
<evidence type="ECO:0008006" key="6">
    <source>
        <dbReference type="Google" id="ProtNLM"/>
    </source>
</evidence>